<organism evidence="1 2">
    <name type="scientific">Candidatus Corynebacterium avicola</name>
    <dbReference type="NCBI Taxonomy" id="2838527"/>
    <lineage>
        <taxon>Bacteria</taxon>
        <taxon>Bacillati</taxon>
        <taxon>Actinomycetota</taxon>
        <taxon>Actinomycetes</taxon>
        <taxon>Mycobacteriales</taxon>
        <taxon>Corynebacteriaceae</taxon>
        <taxon>Corynebacterium</taxon>
    </lineage>
</organism>
<dbReference type="InterPro" id="IPR039556">
    <property type="entry name" value="ICL/PEPM"/>
</dbReference>
<reference evidence="1" key="1">
    <citation type="journal article" date="2021" name="PeerJ">
        <title>Extensive microbial diversity within the chicken gut microbiome revealed by metagenomics and culture.</title>
        <authorList>
            <person name="Gilroy R."/>
            <person name="Ravi A."/>
            <person name="Getino M."/>
            <person name="Pursley I."/>
            <person name="Horton D.L."/>
            <person name="Alikhan N.F."/>
            <person name="Baker D."/>
            <person name="Gharbi K."/>
            <person name="Hall N."/>
            <person name="Watson M."/>
            <person name="Adriaenssens E.M."/>
            <person name="Foster-Nyarko E."/>
            <person name="Jarju S."/>
            <person name="Secka A."/>
            <person name="Antonio M."/>
            <person name="Oren A."/>
            <person name="Chaudhuri R.R."/>
            <person name="La Ragione R."/>
            <person name="Hildebrand F."/>
            <person name="Pallen M.J."/>
        </authorList>
    </citation>
    <scope>NUCLEOTIDE SEQUENCE</scope>
    <source>
        <strain evidence="1">CHK32-1732</strain>
    </source>
</reference>
<dbReference type="InterPro" id="IPR040442">
    <property type="entry name" value="Pyrv_kinase-like_dom_sf"/>
</dbReference>
<dbReference type="PANTHER" id="PTHR42905">
    <property type="entry name" value="PHOSPHOENOLPYRUVATE CARBOXYLASE"/>
    <property type="match status" value="1"/>
</dbReference>
<dbReference type="SUPFAM" id="SSF51621">
    <property type="entry name" value="Phosphoenolpyruvate/pyruvate domain"/>
    <property type="match status" value="1"/>
</dbReference>
<accession>A0A9D1RMP6</accession>
<dbReference type="AlphaFoldDB" id="A0A9D1RMP6"/>
<dbReference type="Pfam" id="PF13714">
    <property type="entry name" value="PEP_mutase"/>
    <property type="match status" value="1"/>
</dbReference>
<dbReference type="InterPro" id="IPR015813">
    <property type="entry name" value="Pyrv/PenolPyrv_kinase-like_dom"/>
</dbReference>
<dbReference type="Gene3D" id="3.20.20.60">
    <property type="entry name" value="Phosphoenolpyruvate-binding domains"/>
    <property type="match status" value="1"/>
</dbReference>
<reference evidence="1" key="2">
    <citation type="submission" date="2021-04" db="EMBL/GenBank/DDBJ databases">
        <authorList>
            <person name="Gilroy R."/>
        </authorList>
    </citation>
    <scope>NUCLEOTIDE SEQUENCE</scope>
    <source>
        <strain evidence="1">CHK32-1732</strain>
    </source>
</reference>
<evidence type="ECO:0000313" key="1">
    <source>
        <dbReference type="EMBL" id="HIW90280.1"/>
    </source>
</evidence>
<comment type="caution">
    <text evidence="1">The sequence shown here is derived from an EMBL/GenBank/DDBJ whole genome shotgun (WGS) entry which is preliminary data.</text>
</comment>
<name>A0A9D1RMP6_9CORY</name>
<protein>
    <submittedName>
        <fullName evidence="1">Isocitrate lyase/phosphoenolpyruvate mutase family protein</fullName>
    </submittedName>
</protein>
<evidence type="ECO:0000313" key="2">
    <source>
        <dbReference type="Proteomes" id="UP000824190"/>
    </source>
</evidence>
<dbReference type="Proteomes" id="UP000824190">
    <property type="component" value="Unassembled WGS sequence"/>
</dbReference>
<gene>
    <name evidence="1" type="ORF">H9870_01225</name>
</gene>
<dbReference type="CDD" id="cd00377">
    <property type="entry name" value="ICL_PEPM"/>
    <property type="match status" value="1"/>
</dbReference>
<sequence length="262" mass="27243">MSAENTTSQENLTEKAQLLLDLHHGGSPVVLPTVWDAWSAHTAVDAGFTALTVGSHPVADSLGFPDGENTPLDLYFAAVARITGAVDVPVSVDVESGYGLDAADLVDRVLDAGAVGVNVEDTVHSDDSYRPAEEHGAYIAAIRAAAEERGVHLVVNGRTDAFTKDGDDEAKLQDALNRLAILEKSGADSLYPVGIPSTGVLTTILETVSTPVNITAHPVDGGIPDGIDLATATKLGVGRISFGPLFQASLKDAAGPVLERWT</sequence>
<proteinExistence type="predicted"/>
<keyword evidence="1" id="KW-0456">Lyase</keyword>
<dbReference type="EMBL" id="DXGC01000011">
    <property type="protein sequence ID" value="HIW90280.1"/>
    <property type="molecule type" value="Genomic_DNA"/>
</dbReference>
<dbReference type="PANTHER" id="PTHR42905:SF16">
    <property type="entry name" value="CARBOXYPHOSPHONOENOLPYRUVATE PHOSPHONOMUTASE-LIKE PROTEIN (AFU_ORTHOLOGUE AFUA_5G07230)"/>
    <property type="match status" value="1"/>
</dbReference>
<dbReference type="GO" id="GO:0016829">
    <property type="term" value="F:lyase activity"/>
    <property type="evidence" value="ECO:0007669"/>
    <property type="project" value="UniProtKB-KW"/>
</dbReference>